<dbReference type="Gene3D" id="3.40.50.1820">
    <property type="entry name" value="alpha/beta hydrolase"/>
    <property type="match status" value="1"/>
</dbReference>
<reference evidence="5" key="1">
    <citation type="submission" date="2022-06" db="EMBL/GenBank/DDBJ databases">
        <title>Complete genome sequences of two strains of the flax pathogen Septoria linicola.</title>
        <authorList>
            <person name="Lapalu N."/>
            <person name="Simon A."/>
            <person name="Demenou B."/>
            <person name="Paumier D."/>
            <person name="Guillot M.-P."/>
            <person name="Gout L."/>
            <person name="Valade R."/>
        </authorList>
    </citation>
    <scope>NUCLEOTIDE SEQUENCE</scope>
    <source>
        <strain evidence="5">SE15195</strain>
    </source>
</reference>
<keyword evidence="6" id="KW-1185">Reference proteome</keyword>
<feature type="domain" description="Peptidase S33 tripeptidyl aminopeptidase-like C-terminal" evidence="4">
    <location>
        <begin position="492"/>
        <end position="591"/>
    </location>
</feature>
<dbReference type="SUPFAM" id="SSF53474">
    <property type="entry name" value="alpha/beta-Hydrolases"/>
    <property type="match status" value="1"/>
</dbReference>
<keyword evidence="5" id="KW-0645">Protease</keyword>
<feature type="signal peptide" evidence="3">
    <location>
        <begin position="1"/>
        <end position="19"/>
    </location>
</feature>
<evidence type="ECO:0000256" key="1">
    <source>
        <dbReference type="ARBA" id="ARBA00010088"/>
    </source>
</evidence>
<dbReference type="PANTHER" id="PTHR43248:SF25">
    <property type="entry name" value="AB HYDROLASE-1 DOMAIN-CONTAINING PROTEIN-RELATED"/>
    <property type="match status" value="1"/>
</dbReference>
<keyword evidence="2 5" id="KW-0378">Hydrolase</keyword>
<evidence type="ECO:0000313" key="5">
    <source>
        <dbReference type="EMBL" id="USW56909.1"/>
    </source>
</evidence>
<dbReference type="InterPro" id="IPR029058">
    <property type="entry name" value="AB_hydrolase_fold"/>
</dbReference>
<evidence type="ECO:0000259" key="4">
    <source>
        <dbReference type="Pfam" id="PF08386"/>
    </source>
</evidence>
<dbReference type="GO" id="GO:0004177">
    <property type="term" value="F:aminopeptidase activity"/>
    <property type="evidence" value="ECO:0007669"/>
    <property type="project" value="UniProtKB-KW"/>
</dbReference>
<dbReference type="PANTHER" id="PTHR43248">
    <property type="entry name" value="2-SUCCINYL-6-HYDROXY-2,4-CYCLOHEXADIENE-1-CARBOXYLATE SYNTHASE"/>
    <property type="match status" value="1"/>
</dbReference>
<protein>
    <submittedName>
        <fullName evidence="5">Alpha/beta hydrolase-1, peptidase S33 tripeptidyl aminopeptidase-like protein</fullName>
    </submittedName>
</protein>
<dbReference type="AlphaFoldDB" id="A0A9Q9ENS2"/>
<keyword evidence="5" id="KW-0031">Aminopeptidase</keyword>
<dbReference type="Proteomes" id="UP001056384">
    <property type="component" value="Chromosome 9"/>
</dbReference>
<dbReference type="OrthoDB" id="425534at2759"/>
<evidence type="ECO:0000256" key="2">
    <source>
        <dbReference type="ARBA" id="ARBA00022801"/>
    </source>
</evidence>
<keyword evidence="3" id="KW-0732">Signal</keyword>
<organism evidence="5 6">
    <name type="scientific">Septoria linicola</name>
    <dbReference type="NCBI Taxonomy" id="215465"/>
    <lineage>
        <taxon>Eukaryota</taxon>
        <taxon>Fungi</taxon>
        <taxon>Dikarya</taxon>
        <taxon>Ascomycota</taxon>
        <taxon>Pezizomycotina</taxon>
        <taxon>Dothideomycetes</taxon>
        <taxon>Dothideomycetidae</taxon>
        <taxon>Mycosphaerellales</taxon>
        <taxon>Mycosphaerellaceae</taxon>
        <taxon>Septoria</taxon>
    </lineage>
</organism>
<proteinExistence type="inferred from homology"/>
<comment type="similarity">
    <text evidence="1">Belongs to the peptidase S33 family.</text>
</comment>
<name>A0A9Q9ENS2_9PEZI</name>
<dbReference type="Pfam" id="PF08386">
    <property type="entry name" value="Abhydrolase_4"/>
    <property type="match status" value="1"/>
</dbReference>
<sequence length="636" mass="69774">MYSVASFVATCVVARTAWAASEVDWSSITASSELKYTSCYDGLECARLDVPLDWNDSNNAGRVAIAVARLPAKVPVTDPRYGGAIIINPGGPGESGIDEVIDRGRAIQVIVDAASPPVVGGKLSEVDSRDKYFDIIGFDPRGVKYTTPHLHCFPDAFKQQLWLLGYTDYALMWESDASIGLEFARTRALGHSCAATTEQSINRYTNTAQVVEDVLVIVEKHGKWREGEAHKLQQVAADSHHQVILKESHANSANDSSKPIYSKYRPGEERLQYWGVSYGTLLGQTFATMHPDRVGRMVIDGVLDPHDYYNGKWLANLQDSDQIMRVFCELCFEAGPSKCSMYAGNSAADIEREVSNLVLSFQEHPMAAFSRDLAPPQIVSYTDVYLQAMGAMHAPFARAEGFFELLAELKQGNASRIALQKAAQMESTASLAICADKERSQNGCFPEHAFGLLTSTPVIECMDSASSGNRNLTIADFQAYYTELTAQSKWLAASWARHRMSCVGMVDEPVWQYKGPIAGKTSHPLLIIGNTHDTVTPLGNARKVAGLFPGSTVLQHGSEGHCSHANPSLCTATKVREYFQTGQLPDTGTVCQPEYRPFVGYSSRALDTGNLTHSSHADIWKALKRLSEPRTSQFMM</sequence>
<gene>
    <name evidence="5" type="ORF">Slin15195_G102280</name>
</gene>
<accession>A0A9Q9ENS2</accession>
<dbReference type="EMBL" id="CP099426">
    <property type="protein sequence ID" value="USW56909.1"/>
    <property type="molecule type" value="Genomic_DNA"/>
</dbReference>
<feature type="chain" id="PRO_5040330141" evidence="3">
    <location>
        <begin position="20"/>
        <end position="636"/>
    </location>
</feature>
<dbReference type="InterPro" id="IPR051601">
    <property type="entry name" value="Serine_prot/Carboxylest_S33"/>
</dbReference>
<dbReference type="InterPro" id="IPR013595">
    <property type="entry name" value="Pept_S33_TAP-like_C"/>
</dbReference>
<evidence type="ECO:0000313" key="6">
    <source>
        <dbReference type="Proteomes" id="UP001056384"/>
    </source>
</evidence>
<evidence type="ECO:0000256" key="3">
    <source>
        <dbReference type="SAM" id="SignalP"/>
    </source>
</evidence>